<gene>
    <name evidence="2" type="ORF">FHS83_001881</name>
</gene>
<dbReference type="Proteomes" id="UP000570514">
    <property type="component" value="Unassembled WGS sequence"/>
</dbReference>
<name>A0A846MZ23_9PROT</name>
<protein>
    <recommendedName>
        <fullName evidence="4">DUF2029 domain-containing protein</fullName>
    </recommendedName>
</protein>
<feature type="transmembrane region" description="Helical" evidence="1">
    <location>
        <begin position="328"/>
        <end position="347"/>
    </location>
</feature>
<dbReference type="AlphaFoldDB" id="A0A846MZ23"/>
<sequence>MRSFKNLTFTRAFGTKPFGAEAFLGRAFGLSLQESIFLGISLLIWTSYVVWLGKDTSWDFRNYHWYIPYQLLNDRLSIDIAVAHQGSYYNPLSDVPFYWLAVHTTSWFAIAVLGLFQAANIVPMYFIARSALNFPNVEATADKQLAAGAMAFFGMTGGMTLTLYGTHYYDNVFSLFTLTGLAILITRREELSGGKLWAVAGWCALAGFLTGCTAGLKLPMAPFAMGFAAALLVVGGSLKHVVTRVVAGGIGGVAGFISCAGFWMWKMQVLTGNPLFPYFNDVFKSPMALASPYRDMRFLQWNWRDTLTYPLRFSIDYRIADDIPYGDIRIGIVYIVLILTLVIWALRKRAKDSLFEPKAVRIAFVFVAATYVFWLKMFAIHRYILQFEMLAPILIAMAVGMWPLPKKVRLVTIGVLFFAAFLFTRSEHLEGAPLGDPYIQADLPKLDNPAATMVVMTGDAPLGFIAPSLPPEVPVLRIDGWMMQPEDGSYLTKEMRRRVAAHKGPLFLIADAYDMGRASAAVVDYGLAIDWQKCRIFTTNLTGAYQWCPLQRRNW</sequence>
<accession>A0A846MZ23</accession>
<dbReference type="EMBL" id="JAASRM010000001">
    <property type="protein sequence ID" value="NIK88563.1"/>
    <property type="molecule type" value="Genomic_DNA"/>
</dbReference>
<keyword evidence="3" id="KW-1185">Reference proteome</keyword>
<feature type="transmembrane region" description="Helical" evidence="1">
    <location>
        <begin position="97"/>
        <end position="125"/>
    </location>
</feature>
<feature type="transmembrane region" description="Helical" evidence="1">
    <location>
        <begin position="359"/>
        <end position="377"/>
    </location>
</feature>
<feature type="transmembrane region" description="Helical" evidence="1">
    <location>
        <begin position="145"/>
        <end position="162"/>
    </location>
</feature>
<comment type="caution">
    <text evidence="2">The sequence shown here is derived from an EMBL/GenBank/DDBJ whole genome shotgun (WGS) entry which is preliminary data.</text>
</comment>
<evidence type="ECO:0000313" key="2">
    <source>
        <dbReference type="EMBL" id="NIK88563.1"/>
    </source>
</evidence>
<organism evidence="2 3">
    <name type="scientific">Rhizomicrobium palustre</name>
    <dbReference type="NCBI Taxonomy" id="189966"/>
    <lineage>
        <taxon>Bacteria</taxon>
        <taxon>Pseudomonadati</taxon>
        <taxon>Pseudomonadota</taxon>
        <taxon>Alphaproteobacteria</taxon>
        <taxon>Micropepsales</taxon>
        <taxon>Micropepsaceae</taxon>
        <taxon>Rhizomicrobium</taxon>
    </lineage>
</organism>
<feature type="transmembrane region" description="Helical" evidence="1">
    <location>
        <begin position="245"/>
        <end position="265"/>
    </location>
</feature>
<keyword evidence="1" id="KW-1133">Transmembrane helix</keyword>
<keyword evidence="1" id="KW-0472">Membrane</keyword>
<dbReference type="RefSeq" id="WP_167082731.1">
    <property type="nucleotide sequence ID" value="NZ_BAAADC010000001.1"/>
</dbReference>
<evidence type="ECO:0008006" key="4">
    <source>
        <dbReference type="Google" id="ProtNLM"/>
    </source>
</evidence>
<evidence type="ECO:0000313" key="3">
    <source>
        <dbReference type="Proteomes" id="UP000570514"/>
    </source>
</evidence>
<reference evidence="2 3" key="1">
    <citation type="submission" date="2020-03" db="EMBL/GenBank/DDBJ databases">
        <title>Genomic Encyclopedia of Type Strains, Phase IV (KMG-IV): sequencing the most valuable type-strain genomes for metagenomic binning, comparative biology and taxonomic classification.</title>
        <authorList>
            <person name="Goeker M."/>
        </authorList>
    </citation>
    <scope>NUCLEOTIDE SEQUENCE [LARGE SCALE GENOMIC DNA]</scope>
    <source>
        <strain evidence="2 3">DSM 19867</strain>
    </source>
</reference>
<evidence type="ECO:0000256" key="1">
    <source>
        <dbReference type="SAM" id="Phobius"/>
    </source>
</evidence>
<proteinExistence type="predicted"/>
<keyword evidence="1" id="KW-0812">Transmembrane</keyword>
<feature type="transmembrane region" description="Helical" evidence="1">
    <location>
        <begin position="36"/>
        <end position="53"/>
    </location>
</feature>
<feature type="transmembrane region" description="Helical" evidence="1">
    <location>
        <begin position="222"/>
        <end position="238"/>
    </location>
</feature>